<dbReference type="Gene3D" id="3.30.40.10">
    <property type="entry name" value="Zinc/RING finger domain, C3HC4 (zinc finger)"/>
    <property type="match status" value="1"/>
</dbReference>
<dbReference type="EMBL" id="GEBQ01016869">
    <property type="protein sequence ID" value="JAT23108.1"/>
    <property type="molecule type" value="Transcribed_RNA"/>
</dbReference>
<feature type="transmembrane region" description="Helical" evidence="4">
    <location>
        <begin position="37"/>
        <end position="58"/>
    </location>
</feature>
<dbReference type="Pfam" id="PF13639">
    <property type="entry name" value="zf-RING_2"/>
    <property type="match status" value="1"/>
</dbReference>
<evidence type="ECO:0000313" key="6">
    <source>
        <dbReference type="EMBL" id="JAT23047.1"/>
    </source>
</evidence>
<evidence type="ECO:0000313" key="9">
    <source>
        <dbReference type="EMBL" id="JAT30704.1"/>
    </source>
</evidence>
<reference evidence="7" key="1">
    <citation type="submission" date="2015-11" db="EMBL/GenBank/DDBJ databases">
        <title>De novo transcriptome assembly of four potential Pierce s Disease insect vectors from Arizona vineyards.</title>
        <authorList>
            <person name="Tassone E.E."/>
        </authorList>
    </citation>
    <scope>NUCLEOTIDE SEQUENCE</scope>
</reference>
<evidence type="ECO:0000313" key="7">
    <source>
        <dbReference type="EMBL" id="JAT23108.1"/>
    </source>
</evidence>
<feature type="domain" description="RING-type" evidence="5">
    <location>
        <begin position="243"/>
        <end position="285"/>
    </location>
</feature>
<accession>A0A1B6LHJ2</accession>
<keyword evidence="4" id="KW-0472">Membrane</keyword>
<dbReference type="GO" id="GO:0005783">
    <property type="term" value="C:endoplasmic reticulum"/>
    <property type="evidence" value="ECO:0007669"/>
    <property type="project" value="TreeGrafter"/>
</dbReference>
<evidence type="ECO:0000256" key="4">
    <source>
        <dbReference type="SAM" id="Phobius"/>
    </source>
</evidence>
<dbReference type="GO" id="GO:0004842">
    <property type="term" value="F:ubiquitin-protein transferase activity"/>
    <property type="evidence" value="ECO:0007669"/>
    <property type="project" value="InterPro"/>
</dbReference>
<evidence type="ECO:0000256" key="2">
    <source>
        <dbReference type="ARBA" id="ARBA00022833"/>
    </source>
</evidence>
<keyword evidence="4" id="KW-0812">Transmembrane</keyword>
<dbReference type="PROSITE" id="PS50089">
    <property type="entry name" value="ZF_RING_2"/>
    <property type="match status" value="1"/>
</dbReference>
<dbReference type="EMBL" id="GEBQ01016930">
    <property type="protein sequence ID" value="JAT23047.1"/>
    <property type="molecule type" value="Transcribed_RNA"/>
</dbReference>
<dbReference type="GO" id="GO:0016567">
    <property type="term" value="P:protein ubiquitination"/>
    <property type="evidence" value="ECO:0007669"/>
    <property type="project" value="InterPro"/>
</dbReference>
<organism evidence="7">
    <name type="scientific">Graphocephala atropunctata</name>
    <dbReference type="NCBI Taxonomy" id="36148"/>
    <lineage>
        <taxon>Eukaryota</taxon>
        <taxon>Metazoa</taxon>
        <taxon>Ecdysozoa</taxon>
        <taxon>Arthropoda</taxon>
        <taxon>Hexapoda</taxon>
        <taxon>Insecta</taxon>
        <taxon>Pterygota</taxon>
        <taxon>Neoptera</taxon>
        <taxon>Paraneoptera</taxon>
        <taxon>Hemiptera</taxon>
        <taxon>Auchenorrhyncha</taxon>
        <taxon>Membracoidea</taxon>
        <taxon>Cicadellidae</taxon>
        <taxon>Cicadellinae</taxon>
        <taxon>Cicadellini</taxon>
        <taxon>Graphocephala</taxon>
    </lineage>
</organism>
<dbReference type="AlphaFoldDB" id="A0A1B6LHJ2"/>
<proteinExistence type="predicted"/>
<dbReference type="SMART" id="SM00184">
    <property type="entry name" value="RING"/>
    <property type="match status" value="1"/>
</dbReference>
<dbReference type="EMBL" id="GEBQ01011132">
    <property type="protein sequence ID" value="JAT28845.1"/>
    <property type="molecule type" value="Transcribed_RNA"/>
</dbReference>
<keyword evidence="2" id="KW-0862">Zinc</keyword>
<name>A0A1B6LHJ2_9HEMI</name>
<gene>
    <name evidence="8" type="ORF">g.37662</name>
    <name evidence="7" type="ORF">g.37664</name>
    <name evidence="6" type="ORF">g.37666</name>
    <name evidence="9" type="ORF">g.37668</name>
</gene>
<evidence type="ECO:0000259" key="5">
    <source>
        <dbReference type="PROSITE" id="PS50089"/>
    </source>
</evidence>
<dbReference type="PANTHER" id="PTHR15302:SF0">
    <property type="entry name" value="E3 UBIQUITIN-PROTEIN LIGASE RNF103"/>
    <property type="match status" value="1"/>
</dbReference>
<dbReference type="InterPro" id="IPR001841">
    <property type="entry name" value="Znf_RING"/>
</dbReference>
<dbReference type="InterPro" id="IPR042494">
    <property type="entry name" value="RNF103"/>
</dbReference>
<dbReference type="SUPFAM" id="SSF57850">
    <property type="entry name" value="RING/U-box"/>
    <property type="match status" value="1"/>
</dbReference>
<protein>
    <recommendedName>
        <fullName evidence="5">RING-type domain-containing protein</fullName>
    </recommendedName>
</protein>
<evidence type="ECO:0000313" key="8">
    <source>
        <dbReference type="EMBL" id="JAT28845.1"/>
    </source>
</evidence>
<dbReference type="EMBL" id="GEBQ01009273">
    <property type="protein sequence ID" value="JAT30704.1"/>
    <property type="molecule type" value="Transcribed_RNA"/>
</dbReference>
<keyword evidence="1 3" id="KW-0863">Zinc-finger</keyword>
<sequence>MDHNQLRSHLGLTKLCYDLVNLGCSANIGFITWWKRLIILIWTFATYNLYLFAAWLLILSTYRWPVLSTASDQLLVIVRSIALTDLGNNLRNDCILLFTHPLFFLATFLLFVFMTKCYITGSSVEREGEERAWWEVLPLDCLFRRPMASLSRPLPPAEIQLEEGIELLIERLAVPHLWLQPNVFGGDYIKDLPVWRYRSPTADDRARRKIVELMDRDDDSSSEDREEELVDCPVKGMLPTTSCAVCLEAYRENTVLCGLPCGHNYHKRCIHMWLHTDNHHCPICRWPVYKNNHPRFQQ</sequence>
<dbReference type="PANTHER" id="PTHR15302">
    <property type="entry name" value="E3 UBIQUITIN-PROTEIN LIGASE RNF103"/>
    <property type="match status" value="1"/>
</dbReference>
<dbReference type="GO" id="GO:0036503">
    <property type="term" value="P:ERAD pathway"/>
    <property type="evidence" value="ECO:0007669"/>
    <property type="project" value="TreeGrafter"/>
</dbReference>
<keyword evidence="1 3" id="KW-0479">Metal-binding</keyword>
<evidence type="ECO:0000256" key="1">
    <source>
        <dbReference type="ARBA" id="ARBA00022771"/>
    </source>
</evidence>
<feature type="transmembrane region" description="Helical" evidence="4">
    <location>
        <begin position="94"/>
        <end position="114"/>
    </location>
</feature>
<keyword evidence="4" id="KW-1133">Transmembrane helix</keyword>
<dbReference type="CDD" id="cd16473">
    <property type="entry name" value="RING-H2_RNF103"/>
    <property type="match status" value="1"/>
</dbReference>
<dbReference type="GO" id="GO:0008270">
    <property type="term" value="F:zinc ion binding"/>
    <property type="evidence" value="ECO:0007669"/>
    <property type="project" value="UniProtKB-KW"/>
</dbReference>
<dbReference type="InterPro" id="IPR013083">
    <property type="entry name" value="Znf_RING/FYVE/PHD"/>
</dbReference>
<evidence type="ECO:0000256" key="3">
    <source>
        <dbReference type="PROSITE-ProRule" id="PRU00175"/>
    </source>
</evidence>